<keyword evidence="4" id="KW-0175">Coiled coil</keyword>
<dbReference type="CDD" id="cd06225">
    <property type="entry name" value="HAMP"/>
    <property type="match status" value="1"/>
</dbReference>
<keyword evidence="5" id="KW-0812">Transmembrane</keyword>
<protein>
    <submittedName>
        <fullName evidence="9">Methyl-accepting chemotaxis protein</fullName>
    </submittedName>
</protein>
<evidence type="ECO:0000256" key="5">
    <source>
        <dbReference type="SAM" id="Phobius"/>
    </source>
</evidence>
<evidence type="ECO:0000313" key="9">
    <source>
        <dbReference type="EMBL" id="MEJ8473891.1"/>
    </source>
</evidence>
<evidence type="ECO:0000259" key="6">
    <source>
        <dbReference type="PROSITE" id="PS50111"/>
    </source>
</evidence>
<reference evidence="9 10" key="1">
    <citation type="submission" date="2024-02" db="EMBL/GenBank/DDBJ databases">
        <title>Roseibium algae sp. nov., isolated from marine alga (Grateloupia sp.), showing potential in myo-inositol conversion.</title>
        <authorList>
            <person name="Wang Y."/>
        </authorList>
    </citation>
    <scope>NUCLEOTIDE SEQUENCE [LARGE SCALE GENOMIC DNA]</scope>
    <source>
        <strain evidence="9 10">H3510</strain>
    </source>
</reference>
<dbReference type="PROSITE" id="PS51753">
    <property type="entry name" value="HBM"/>
    <property type="match status" value="1"/>
</dbReference>
<proteinExistence type="inferred from homology"/>
<evidence type="ECO:0000259" key="8">
    <source>
        <dbReference type="PROSITE" id="PS51753"/>
    </source>
</evidence>
<evidence type="ECO:0000256" key="2">
    <source>
        <dbReference type="ARBA" id="ARBA00029447"/>
    </source>
</evidence>
<keyword evidence="5" id="KW-0472">Membrane</keyword>
<evidence type="ECO:0000256" key="3">
    <source>
        <dbReference type="PROSITE-ProRule" id="PRU00284"/>
    </source>
</evidence>
<keyword evidence="10" id="KW-1185">Reference proteome</keyword>
<dbReference type="InterPro" id="IPR032255">
    <property type="entry name" value="HBM"/>
</dbReference>
<feature type="domain" description="Methyl-accepting transducer" evidence="6">
    <location>
        <begin position="415"/>
        <end position="651"/>
    </location>
</feature>
<feature type="transmembrane region" description="Helical" evidence="5">
    <location>
        <begin position="302"/>
        <end position="320"/>
    </location>
</feature>
<evidence type="ECO:0000313" key="10">
    <source>
        <dbReference type="Proteomes" id="UP001385499"/>
    </source>
</evidence>
<dbReference type="SUPFAM" id="SSF58104">
    <property type="entry name" value="Methyl-accepting chemotaxis protein (MCP) signaling domain"/>
    <property type="match status" value="1"/>
</dbReference>
<comment type="caution">
    <text evidence="9">The sequence shown here is derived from an EMBL/GenBank/DDBJ whole genome shotgun (WGS) entry which is preliminary data.</text>
</comment>
<dbReference type="PROSITE" id="PS50111">
    <property type="entry name" value="CHEMOTAXIS_TRANSDUC_2"/>
    <property type="match status" value="1"/>
</dbReference>
<evidence type="ECO:0000259" key="7">
    <source>
        <dbReference type="PROSITE" id="PS50885"/>
    </source>
</evidence>
<sequence length="671" mass="71021">MSWFANLRVSTKIYAGFGALVSLLIVVSVVSDLGLVNSSENLSTYRSYAKNTNAVGRVQANLLSARLGVKDFVISANEDAIKVVKERVGKTLELIEQTKGVLERPDQIARLDTVENDMKIYSDTFNKVTEFQAQRNQLVSDVLNQRGPAMEKALSGVMDSAFADKDAEAGYFAGVAQKHLLLGRLYAQKFLLDNTEATFVRTEEEFGKLSAASEDLLARLENPKRRELTQQVLADSTAYMTAFTETAAIIKQRNGLIKGTLDKVGPETADLIETMKLGYKDLQDELGPRAEADAQQAVETSVTVAAIAVIFAILAAWFIARGISKPVMGITSVMNTLANNDLTVEVVGAERKDEVGQMAKAVQVFKDNAIAVKRMEQEQAEAEGRTREERRQATLEMADQFERSVGGIVEMVASAATEMQATATQLTGSAQSTSERAVTVSSAAEEAGANVATVASSAEELGASVNEISRQVGQSAEKSRQGVAEAETTAVVVSDLSEAAGRIGNIVEVISGIAEQTNLLALNATIEAARAGDAGKGFAVVASEVKHLAEQTSRATSQISEQIAEIQSSTEKAVTAIGGIGGTIRDLDETATAISSAVDEQGAATREIVHAVSQASAGASEVNVNIAGVAEAAEETGSGASQVLSAASELSQQAETLREEVQGFLNNIRAA</sequence>
<feature type="domain" description="HBM" evidence="8">
    <location>
        <begin position="47"/>
        <end position="287"/>
    </location>
</feature>
<dbReference type="PANTHER" id="PTHR32089">
    <property type="entry name" value="METHYL-ACCEPTING CHEMOTAXIS PROTEIN MCPB"/>
    <property type="match status" value="1"/>
</dbReference>
<dbReference type="Pfam" id="PF00672">
    <property type="entry name" value="HAMP"/>
    <property type="match status" value="1"/>
</dbReference>
<dbReference type="Pfam" id="PF12729">
    <property type="entry name" value="4HB_MCP_1"/>
    <property type="match status" value="1"/>
</dbReference>
<feature type="domain" description="HAMP" evidence="7">
    <location>
        <begin position="321"/>
        <end position="374"/>
    </location>
</feature>
<comment type="similarity">
    <text evidence="2">Belongs to the methyl-accepting chemotaxis (MCP) protein family.</text>
</comment>
<dbReference type="PANTHER" id="PTHR32089:SF112">
    <property type="entry name" value="LYSOZYME-LIKE PROTEIN-RELATED"/>
    <property type="match status" value="1"/>
</dbReference>
<dbReference type="PROSITE" id="PS50885">
    <property type="entry name" value="HAMP"/>
    <property type="match status" value="1"/>
</dbReference>
<dbReference type="SMART" id="SM00283">
    <property type="entry name" value="MA"/>
    <property type="match status" value="1"/>
</dbReference>
<dbReference type="InterPro" id="IPR024478">
    <property type="entry name" value="HlyB_4HB_MCP"/>
</dbReference>
<keyword evidence="5" id="KW-1133">Transmembrane helix</keyword>
<dbReference type="SMART" id="SM01358">
    <property type="entry name" value="HBM"/>
    <property type="match status" value="1"/>
</dbReference>
<dbReference type="InterPro" id="IPR004089">
    <property type="entry name" value="MCPsignal_dom"/>
</dbReference>
<gene>
    <name evidence="9" type="ORF">V6575_07315</name>
</gene>
<dbReference type="Proteomes" id="UP001385499">
    <property type="component" value="Unassembled WGS sequence"/>
</dbReference>
<organism evidence="9 10">
    <name type="scientific">Roseibium algae</name>
    <dbReference type="NCBI Taxonomy" id="3123038"/>
    <lineage>
        <taxon>Bacteria</taxon>
        <taxon>Pseudomonadati</taxon>
        <taxon>Pseudomonadota</taxon>
        <taxon>Alphaproteobacteria</taxon>
        <taxon>Hyphomicrobiales</taxon>
        <taxon>Stappiaceae</taxon>
        <taxon>Roseibium</taxon>
    </lineage>
</organism>
<dbReference type="Gene3D" id="1.10.287.950">
    <property type="entry name" value="Methyl-accepting chemotaxis protein"/>
    <property type="match status" value="1"/>
</dbReference>
<feature type="transmembrane region" description="Helical" evidence="5">
    <location>
        <begin position="12"/>
        <end position="36"/>
    </location>
</feature>
<dbReference type="RefSeq" id="WP_340273584.1">
    <property type="nucleotide sequence ID" value="NZ_JBAKIA010000004.1"/>
</dbReference>
<dbReference type="InterPro" id="IPR003660">
    <property type="entry name" value="HAMP_dom"/>
</dbReference>
<accession>A0ABU8TID0</accession>
<name>A0ABU8TID0_9HYPH</name>
<dbReference type="Pfam" id="PF00015">
    <property type="entry name" value="MCPsignal"/>
    <property type="match status" value="1"/>
</dbReference>
<dbReference type="Gene3D" id="6.10.340.10">
    <property type="match status" value="1"/>
</dbReference>
<evidence type="ECO:0000256" key="4">
    <source>
        <dbReference type="SAM" id="Coils"/>
    </source>
</evidence>
<dbReference type="EMBL" id="JBAKIA010000004">
    <property type="protein sequence ID" value="MEJ8473891.1"/>
    <property type="molecule type" value="Genomic_DNA"/>
</dbReference>
<feature type="coiled-coil region" evidence="4">
    <location>
        <begin position="640"/>
        <end position="667"/>
    </location>
</feature>
<evidence type="ECO:0000256" key="1">
    <source>
        <dbReference type="ARBA" id="ARBA00023224"/>
    </source>
</evidence>
<dbReference type="SMART" id="SM00304">
    <property type="entry name" value="HAMP"/>
    <property type="match status" value="1"/>
</dbReference>
<keyword evidence="1 3" id="KW-0807">Transducer</keyword>